<reference evidence="3" key="1">
    <citation type="journal article" date="2014" name="Nucleic Acids Res.">
        <title>The evolutionary dynamics of variant antigen genes in Babesia reveal a history of genomic innovation underlying host-parasite interaction.</title>
        <authorList>
            <person name="Jackson A.P."/>
            <person name="Otto T.D."/>
            <person name="Darby A."/>
            <person name="Ramaprasad A."/>
            <person name="Xia D."/>
            <person name="Echaide I.E."/>
            <person name="Farber M."/>
            <person name="Gahlot S."/>
            <person name="Gamble J."/>
            <person name="Gupta D."/>
            <person name="Gupta Y."/>
            <person name="Jackson L."/>
            <person name="Malandrin L."/>
            <person name="Malas T.B."/>
            <person name="Moussa E."/>
            <person name="Nair M."/>
            <person name="Reid A.J."/>
            <person name="Sanders M."/>
            <person name="Sharma J."/>
            <person name="Tracey A."/>
            <person name="Quail M.A."/>
            <person name="Weir W."/>
            <person name="Wastling J.M."/>
            <person name="Hall N."/>
            <person name="Willadsen P."/>
            <person name="Lingelbach K."/>
            <person name="Shiels B."/>
            <person name="Tait A."/>
            <person name="Berriman M."/>
            <person name="Allred D.R."/>
            <person name="Pain A."/>
        </authorList>
    </citation>
    <scope>NUCLEOTIDE SEQUENCE [LARGE SCALE GENOMIC DNA]</scope>
    <source>
        <strain evidence="3">Bond</strain>
    </source>
</reference>
<dbReference type="OrthoDB" id="360388at2759"/>
<organism evidence="2 3">
    <name type="scientific">Babesia bigemina</name>
    <dbReference type="NCBI Taxonomy" id="5866"/>
    <lineage>
        <taxon>Eukaryota</taxon>
        <taxon>Sar</taxon>
        <taxon>Alveolata</taxon>
        <taxon>Apicomplexa</taxon>
        <taxon>Aconoidasida</taxon>
        <taxon>Piroplasmida</taxon>
        <taxon>Babesiidae</taxon>
        <taxon>Babesia</taxon>
    </lineage>
</organism>
<sequence length="510" mass="56513">MSAAGVQREGTVLPTVKLSELTSRDDIDDDLTDTILVLRQTESPSDASSEDIVINVHSGVLRVASPFFMRAFNDIQSTERIRQDLGGVCQGRIKYTLVTPHPLAVQRILYYIYKNDYQNVTEEPQLLVPMYQESARFGLADLKQSLLRIIRSQQSLQVLASLSYAAESSGEVELARDCGRVLADAAFAVFSGGLLQRMGMAAIKALLESDNLQLDEVQTFTALCQFLESNARFVSPYASAPIGPKEKAIDQLRHDNLSSLLLDAALRILQGATKKPRHFPWTDNADYTCMTYKGLFPVLVVRASREQLGLFDPNTGNAKLVTPNITKLQSDPRSGLSFTVGTEREMSVCCWAYEVSKTKSGNIAFGIAFASQDPIDDESRTCFVSMTRSRRVVFYYEFAEDTFKSGYIEPGANRQIKAEWTYESKPGQYPHNLKQRDIVTVNVVVATSCVAFSVGVLGTSLKRSFQIPHRTSGVLGSVMRKPCIVGAPFFMLHDMGDSLCIPELRADFTV</sequence>
<gene>
    <name evidence="2" type="ORF">BBBOND_0400090</name>
</gene>
<feature type="domain" description="BTB" evidence="1">
    <location>
        <begin position="32"/>
        <end position="121"/>
    </location>
</feature>
<proteinExistence type="predicted"/>
<dbReference type="InterPro" id="IPR011333">
    <property type="entry name" value="SKP1/BTB/POZ_sf"/>
</dbReference>
<accession>A0A061DAD7</accession>
<dbReference type="VEuPathDB" id="PiroplasmaDB:BBBOND_0400090"/>
<name>A0A061DAD7_BABBI</name>
<dbReference type="CDD" id="cd18186">
    <property type="entry name" value="BTB_POZ_ZBTB_KLHL-like"/>
    <property type="match status" value="1"/>
</dbReference>
<evidence type="ECO:0000313" key="2">
    <source>
        <dbReference type="EMBL" id="CDR97513.1"/>
    </source>
</evidence>
<evidence type="ECO:0000259" key="1">
    <source>
        <dbReference type="PROSITE" id="PS50097"/>
    </source>
</evidence>
<dbReference type="Gene3D" id="3.30.710.10">
    <property type="entry name" value="Potassium Channel Kv1.1, Chain A"/>
    <property type="match status" value="1"/>
</dbReference>
<dbReference type="RefSeq" id="XP_012769699.1">
    <property type="nucleotide sequence ID" value="XM_012914245.1"/>
</dbReference>
<dbReference type="AlphaFoldDB" id="A0A061DAD7"/>
<dbReference type="Proteomes" id="UP000033188">
    <property type="component" value="Chromosome 4"/>
</dbReference>
<protein>
    <recommendedName>
        <fullName evidence="1">BTB domain-containing protein</fullName>
    </recommendedName>
</protein>
<dbReference type="PROSITE" id="PS50097">
    <property type="entry name" value="BTB"/>
    <property type="match status" value="1"/>
</dbReference>
<evidence type="ECO:0000313" key="3">
    <source>
        <dbReference type="Proteomes" id="UP000033188"/>
    </source>
</evidence>
<dbReference type="KEGG" id="bbig:BBBOND_0400090"/>
<keyword evidence="3" id="KW-1185">Reference proteome</keyword>
<dbReference type="InterPro" id="IPR000210">
    <property type="entry name" value="BTB/POZ_dom"/>
</dbReference>
<dbReference type="EMBL" id="LK391710">
    <property type="protein sequence ID" value="CDR97513.1"/>
    <property type="molecule type" value="Genomic_DNA"/>
</dbReference>
<dbReference type="OMA" id="RIIYYIY"/>
<dbReference type="GeneID" id="24566054"/>